<name>A0A8J1XIF0_OWEFU</name>
<protein>
    <submittedName>
        <fullName evidence="1">Uncharacterized protein</fullName>
    </submittedName>
</protein>
<reference evidence="1" key="1">
    <citation type="submission" date="2022-03" db="EMBL/GenBank/DDBJ databases">
        <authorList>
            <person name="Martin C."/>
        </authorList>
    </citation>
    <scope>NUCLEOTIDE SEQUENCE</scope>
</reference>
<gene>
    <name evidence="1" type="ORF">OFUS_LOCUS23805</name>
</gene>
<dbReference type="Gene3D" id="3.90.190.10">
    <property type="entry name" value="Protein tyrosine phosphatase superfamily"/>
    <property type="match status" value="2"/>
</dbReference>
<proteinExistence type="predicted"/>
<organism evidence="1 2">
    <name type="scientific">Owenia fusiformis</name>
    <name type="common">Polychaete worm</name>
    <dbReference type="NCBI Taxonomy" id="6347"/>
    <lineage>
        <taxon>Eukaryota</taxon>
        <taxon>Metazoa</taxon>
        <taxon>Spiralia</taxon>
        <taxon>Lophotrochozoa</taxon>
        <taxon>Annelida</taxon>
        <taxon>Polychaeta</taxon>
        <taxon>Sedentaria</taxon>
        <taxon>Canalipalpata</taxon>
        <taxon>Sabellida</taxon>
        <taxon>Oweniida</taxon>
        <taxon>Oweniidae</taxon>
        <taxon>Owenia</taxon>
    </lineage>
</organism>
<accession>A0A8J1XIF0</accession>
<comment type="caution">
    <text evidence="1">The sequence shown here is derived from an EMBL/GenBank/DDBJ whole genome shotgun (WGS) entry which is preliminary data.</text>
</comment>
<dbReference type="SUPFAM" id="SSF52799">
    <property type="entry name" value="(Phosphotyrosine protein) phosphatases II"/>
    <property type="match status" value="2"/>
</dbReference>
<dbReference type="Proteomes" id="UP000749559">
    <property type="component" value="Unassembled WGS sequence"/>
</dbReference>
<dbReference type="InterPro" id="IPR029021">
    <property type="entry name" value="Prot-tyrosine_phosphatase-like"/>
</dbReference>
<sequence>MKIYILAIIIGACLGEESNDDFLGTILPSPKLWWARRITKDFYTAGRLTARQIKYAHEVGFRSIVSTFNFTESETLGDEHLPSAKEYVDIAQECCGMPYKAIFLPGEGVPDASRIEVIQRFWNVMQEFPKPVLFHCKIAFTASFVLLAHLANMTRHDNAFNPQIKSADIYRIGAEIGNDYTAEHFRKTIAEITGEPEIENPQVPDAQPLLWRYHGWFIKPILNNWFFAGQSHYTHLELHKGGGFKSIVNLRSGISYLTDKDNNEINDATENVNLININDYEVINNVPNDRQSLERLANNRVFPEKPSSYLCDSCQDNFESSNALEYGDEYGYNEQKEREAVTKAGLDYYHLPVDNAARLKVDTFWKYKDSLMEAGNKGPVIIHSGSGHRAVVFGILAAGYQYGKDSAWALQRAHSIGHFYTAEINPDVIQIFKSVLDGRKQEL</sequence>
<evidence type="ECO:0000313" key="1">
    <source>
        <dbReference type="EMBL" id="CAH1799839.1"/>
    </source>
</evidence>
<dbReference type="AlphaFoldDB" id="A0A8J1XIF0"/>
<dbReference type="EMBL" id="CAIIXF020000011">
    <property type="protein sequence ID" value="CAH1799839.1"/>
    <property type="molecule type" value="Genomic_DNA"/>
</dbReference>
<keyword evidence="2" id="KW-1185">Reference proteome</keyword>
<evidence type="ECO:0000313" key="2">
    <source>
        <dbReference type="Proteomes" id="UP000749559"/>
    </source>
</evidence>
<dbReference type="OrthoDB" id="6123911at2759"/>